<comment type="caution">
    <text evidence="3">The sequence shown here is derived from an EMBL/GenBank/DDBJ whole genome shotgun (WGS) entry which is preliminary data.</text>
</comment>
<dbReference type="AlphaFoldDB" id="A0A1V4EX13"/>
<dbReference type="EMBL" id="MWPS01000003">
    <property type="protein sequence ID" value="OPG17476.1"/>
    <property type="molecule type" value="Genomic_DNA"/>
</dbReference>
<proteinExistence type="predicted"/>
<dbReference type="InterPro" id="IPR011621">
    <property type="entry name" value="Metal-dep_PHydrolase_7TM_intra"/>
</dbReference>
<feature type="transmembrane region" description="Helical" evidence="1">
    <location>
        <begin position="332"/>
        <end position="350"/>
    </location>
</feature>
<dbReference type="PANTHER" id="PTHR36442:SF1">
    <property type="entry name" value="CYCLIC-DI-AMP PHOSPHODIESTERASE PGPH"/>
    <property type="match status" value="1"/>
</dbReference>
<reference evidence="3 4" key="1">
    <citation type="submission" date="2017-02" db="EMBL/GenBank/DDBJ databases">
        <title>Draft genome of Acidibacillus ferrooxidans Huett2.</title>
        <authorList>
            <person name="Schopf S."/>
        </authorList>
    </citation>
    <scope>NUCLEOTIDE SEQUENCE [LARGE SCALE GENOMIC DNA]</scope>
    <source>
        <strain evidence="3 4">Huett2</strain>
    </source>
</reference>
<dbReference type="CDD" id="cd00077">
    <property type="entry name" value="HDc"/>
    <property type="match status" value="1"/>
</dbReference>
<organism evidence="3 4">
    <name type="scientific">Ferroacidibacillus organovorans</name>
    <dbReference type="NCBI Taxonomy" id="1765683"/>
    <lineage>
        <taxon>Bacteria</taxon>
        <taxon>Bacillati</taxon>
        <taxon>Bacillota</taxon>
        <taxon>Bacilli</taxon>
        <taxon>Bacillales</taxon>
        <taxon>Alicyclobacillaceae</taxon>
        <taxon>Ferroacidibacillus</taxon>
    </lineage>
</organism>
<feature type="transmembrane region" description="Helical" evidence="1">
    <location>
        <begin position="402"/>
        <end position="421"/>
    </location>
</feature>
<dbReference type="InterPro" id="IPR006675">
    <property type="entry name" value="HDIG_dom"/>
</dbReference>
<gene>
    <name evidence="3" type="ORF">B2M26_01740</name>
</gene>
<protein>
    <recommendedName>
        <fullName evidence="2">HD/PDEase domain-containing protein</fullName>
    </recommendedName>
</protein>
<evidence type="ECO:0000259" key="2">
    <source>
        <dbReference type="SMART" id="SM00471"/>
    </source>
</evidence>
<dbReference type="InterPro" id="IPR011624">
    <property type="entry name" value="Metal-dep_PHydrolase_7TM_extra"/>
</dbReference>
<accession>A0A1V4EX13</accession>
<name>A0A1V4EX13_9BACL</name>
<evidence type="ECO:0000313" key="4">
    <source>
        <dbReference type="Proteomes" id="UP000190229"/>
    </source>
</evidence>
<evidence type="ECO:0000313" key="3">
    <source>
        <dbReference type="EMBL" id="OPG17476.1"/>
    </source>
</evidence>
<evidence type="ECO:0000256" key="1">
    <source>
        <dbReference type="SAM" id="Phobius"/>
    </source>
</evidence>
<keyword evidence="1" id="KW-1133">Transmembrane helix</keyword>
<dbReference type="Pfam" id="PF07697">
    <property type="entry name" value="7TMR-HDED"/>
    <property type="match status" value="1"/>
</dbReference>
<dbReference type="InterPro" id="IPR006674">
    <property type="entry name" value="HD_domain"/>
</dbReference>
<feature type="transmembrane region" description="Helical" evidence="1">
    <location>
        <begin position="303"/>
        <end position="320"/>
    </location>
</feature>
<keyword evidence="4" id="KW-1185">Reference proteome</keyword>
<feature type="domain" description="HD/PDEase" evidence="2">
    <location>
        <begin position="515"/>
        <end position="672"/>
    </location>
</feature>
<dbReference type="InterPro" id="IPR052722">
    <property type="entry name" value="PgpH_phosphodiesterase"/>
</dbReference>
<dbReference type="Gene3D" id="1.10.3210.10">
    <property type="entry name" value="Hypothetical protein af1432"/>
    <property type="match status" value="1"/>
</dbReference>
<keyword evidence="1" id="KW-0472">Membrane</keyword>
<feature type="transmembrane region" description="Helical" evidence="1">
    <location>
        <begin position="465"/>
        <end position="486"/>
    </location>
</feature>
<feature type="transmembrane region" description="Helical" evidence="1">
    <location>
        <begin position="58"/>
        <end position="77"/>
    </location>
</feature>
<dbReference type="InterPro" id="IPR003607">
    <property type="entry name" value="HD/PDEase_dom"/>
</dbReference>
<dbReference type="SUPFAM" id="SSF109604">
    <property type="entry name" value="HD-domain/PDEase-like"/>
    <property type="match status" value="1"/>
</dbReference>
<dbReference type="Pfam" id="PF01966">
    <property type="entry name" value="HD"/>
    <property type="match status" value="1"/>
</dbReference>
<sequence>MRRTLCAIRLFNALFAHTRQKTRPTSDDGSMKRTARTQNRLIQFLTSLPFHKSRRMRAAIYGELVVVIYALLIGAVLPQRYSFSVGQVSQSTIVAPTDAVDTYATQQARIAAAQQVSPRYDVNPAIEQSAVSILERLFVTTQTVLSDKSLTMAERLLTLKASAPPGVDGSVLTTLLQATPLEFNELSGDSIRIVQTVLGGPFSASDMKNAAMMIDQQLVTLDVNIKDRLAIAKLLLAVVKPNLVYDPVLTQQARLNAERNVPDVWINRGDVILRRGQLVTPATLSQMKDLKMLKNEPDYAMEAGYLLFVLLLVIAIGIFIQMRRGRIAKDNLHLLLYALLLTLLIVLIRVSKTAVNAGFAPSLVDAVPFAMGSMMISLFFGTSLALLSSLLVALLASSAYGFAFAPFFVALMGSLGATMATSRVQNRGVFMRAGFLAAGINFAAIGIMHLLIPSSTSIRGVSYDLLYGVVGGLLSGIFSIGLMPYLETIFRVTTHIGLLELANPNHPLLRRLLLEAPGTYHHSLIVGNLAESAAEAIGADALICRVGAYFHDVGKMRRPAFFIENQIGGDNPHDKVAASLSYLIVTSHVSDGLAMLNEYRLPEPVTAICAQHHGTTVLWYFYNKAVEEDKHAQPDIDQFRYPGPKPQSREAAIVMICDAVEAAVRSMQKPTPPRIEAMIRKIIKDRLQDGQLDQCDITLRDLDKMTAAFMRTLQGVYHERIEYPDPEKLLAQKNR</sequence>
<dbReference type="SMART" id="SM00471">
    <property type="entry name" value="HDc"/>
    <property type="match status" value="1"/>
</dbReference>
<dbReference type="NCBIfam" id="TIGR00277">
    <property type="entry name" value="HDIG"/>
    <property type="match status" value="1"/>
</dbReference>
<dbReference type="Proteomes" id="UP000190229">
    <property type="component" value="Unassembled WGS sequence"/>
</dbReference>
<feature type="transmembrane region" description="Helical" evidence="1">
    <location>
        <begin position="370"/>
        <end position="395"/>
    </location>
</feature>
<dbReference type="PANTHER" id="PTHR36442">
    <property type="entry name" value="CYCLIC-DI-AMP PHOSPHODIESTERASE PGPH"/>
    <property type="match status" value="1"/>
</dbReference>
<feature type="transmembrane region" description="Helical" evidence="1">
    <location>
        <begin position="433"/>
        <end position="453"/>
    </location>
</feature>
<keyword evidence="1" id="KW-0812">Transmembrane</keyword>
<dbReference type="Pfam" id="PF07698">
    <property type="entry name" value="7TM-7TMR_HD"/>
    <property type="match status" value="1"/>
</dbReference>